<evidence type="ECO:0000256" key="5">
    <source>
        <dbReference type="SAM" id="MobiDB-lite"/>
    </source>
</evidence>
<evidence type="ECO:0000256" key="2">
    <source>
        <dbReference type="ARBA" id="ARBA00022656"/>
    </source>
</evidence>
<dbReference type="Proteomes" id="UP000254425">
    <property type="component" value="Chromosome"/>
</dbReference>
<dbReference type="AlphaFoldDB" id="A0A345XK98"/>
<evidence type="ECO:0000256" key="6">
    <source>
        <dbReference type="SAM" id="SignalP"/>
    </source>
</evidence>
<dbReference type="Pfam" id="PF00161">
    <property type="entry name" value="RIP"/>
    <property type="match status" value="1"/>
</dbReference>
<dbReference type="GO" id="GO:0017148">
    <property type="term" value="P:negative regulation of translation"/>
    <property type="evidence" value="ECO:0007669"/>
    <property type="project" value="UniProtKB-KW"/>
</dbReference>
<feature type="compositionally biased region" description="Basic and acidic residues" evidence="5">
    <location>
        <begin position="60"/>
        <end position="98"/>
    </location>
</feature>
<dbReference type="InterPro" id="IPR016138">
    <property type="entry name" value="Ribosome_inactivat_prot_sub1"/>
</dbReference>
<dbReference type="GO" id="GO:0030598">
    <property type="term" value="F:rRNA N-glycosylase activity"/>
    <property type="evidence" value="ECO:0007669"/>
    <property type="project" value="UniProtKB-EC"/>
</dbReference>
<dbReference type="KEGG" id="sarm:DVA86_04740"/>
<evidence type="ECO:0000256" key="3">
    <source>
        <dbReference type="ARBA" id="ARBA00022801"/>
    </source>
</evidence>
<feature type="chain" id="PRO_5016955797" evidence="6">
    <location>
        <begin position="36"/>
        <end position="372"/>
    </location>
</feature>
<dbReference type="GO" id="GO:0090729">
    <property type="term" value="F:toxin activity"/>
    <property type="evidence" value="ECO:0007669"/>
    <property type="project" value="UniProtKB-KW"/>
</dbReference>
<evidence type="ECO:0000313" key="8">
    <source>
        <dbReference type="Proteomes" id="UP000254425"/>
    </source>
</evidence>
<dbReference type="Gene3D" id="3.40.420.10">
    <property type="entry name" value="Ricin (A subunit), domain 1"/>
    <property type="match status" value="1"/>
</dbReference>
<dbReference type="SUPFAM" id="SSF56371">
    <property type="entry name" value="Ribosome inactivating proteins (RIP)"/>
    <property type="match status" value="1"/>
</dbReference>
<comment type="catalytic activity">
    <reaction evidence="1">
        <text>Endohydrolysis of the N-glycosidic bond at one specific adenosine on the 28S rRNA.</text>
        <dbReference type="EC" id="3.2.2.22"/>
    </reaction>
</comment>
<feature type="region of interest" description="Disordered" evidence="5">
    <location>
        <begin position="38"/>
        <end position="104"/>
    </location>
</feature>
<evidence type="ECO:0000313" key="7">
    <source>
        <dbReference type="EMBL" id="AXK32064.1"/>
    </source>
</evidence>
<dbReference type="RefSeq" id="WP_208876044.1">
    <property type="nucleotide sequence ID" value="NZ_CP031320.1"/>
</dbReference>
<feature type="compositionally biased region" description="Basic and acidic residues" evidence="5">
    <location>
        <begin position="38"/>
        <end position="47"/>
    </location>
</feature>
<keyword evidence="3" id="KW-0378">Hydrolase</keyword>
<dbReference type="EMBL" id="CP031320">
    <property type="protein sequence ID" value="AXK32064.1"/>
    <property type="molecule type" value="Genomic_DNA"/>
</dbReference>
<dbReference type="InterPro" id="IPR017988">
    <property type="entry name" value="Ribosome_inactivat_prot_CS"/>
</dbReference>
<dbReference type="PROSITE" id="PS00275">
    <property type="entry name" value="SHIGA_RICIN"/>
    <property type="match status" value="1"/>
</dbReference>
<gene>
    <name evidence="7" type="ORF">DVA86_04740</name>
</gene>
<protein>
    <submittedName>
        <fullName evidence="7">Uncharacterized protein</fullName>
    </submittedName>
</protein>
<dbReference type="InterPro" id="IPR001574">
    <property type="entry name" value="Ribosome_inactivat_prot"/>
</dbReference>
<name>A0A345XK98_9ACTN</name>
<dbReference type="PANTHER" id="PTHR33453:SF34">
    <property type="entry name" value="RIBOSOME-INACTIVATING PROTEIN"/>
    <property type="match status" value="1"/>
</dbReference>
<reference evidence="7 8" key="1">
    <citation type="submission" date="2018-07" db="EMBL/GenBank/DDBJ databases">
        <title>Draft genome of the type strain Streptomyces armeniacus ATCC 15676.</title>
        <authorList>
            <person name="Labana P."/>
            <person name="Gosse J.T."/>
            <person name="Boddy C.N."/>
        </authorList>
    </citation>
    <scope>NUCLEOTIDE SEQUENCE [LARGE SCALE GENOMIC DNA]</scope>
    <source>
        <strain evidence="7 8">ATCC 15676</strain>
    </source>
</reference>
<keyword evidence="8" id="KW-1185">Reference proteome</keyword>
<dbReference type="PANTHER" id="PTHR33453">
    <property type="match status" value="1"/>
</dbReference>
<accession>A0A345XK98</accession>
<keyword evidence="2" id="KW-0800">Toxin</keyword>
<evidence type="ECO:0000256" key="4">
    <source>
        <dbReference type="ARBA" id="ARBA00023193"/>
    </source>
</evidence>
<organism evidence="7 8">
    <name type="scientific">Streptomyces armeniacus</name>
    <dbReference type="NCBI Taxonomy" id="83291"/>
    <lineage>
        <taxon>Bacteria</taxon>
        <taxon>Bacillati</taxon>
        <taxon>Actinomycetota</taxon>
        <taxon>Actinomycetes</taxon>
        <taxon>Kitasatosporales</taxon>
        <taxon>Streptomycetaceae</taxon>
        <taxon>Streptomyces</taxon>
    </lineage>
</organism>
<feature type="signal peptide" evidence="6">
    <location>
        <begin position="1"/>
        <end position="35"/>
    </location>
</feature>
<sequence>MTQNATDDRSRLRRRWAILTACVVALAVISTTVYAQTKPDDKEDDKAAVTTHGAANKLPEGAKKKGNEKRGKHDHGHKGEHQGDKDKSKEKDKGKDQGEGSGNNLVDIRHVTWNLGSPSEAWYADNARVYDRMINTLRAAAGPIYRQDMRITTQDRHRYIQLNINIGDAGSVGLLFQAHNMYLLGWVLDEPFTSNQTLFALRNTDLGDLRGRYDRTEDTRIGEDYGSLNMTAPSRERLTLGRHVLIDAAAALQSARPGFFAPGSGIDDSDLRRALGTLIVATAEAARFSTLSRQITDAIESGSNPRLTQQNNELINNWNDGSRFALDITRNHQANPVRLGNHASWTRTFAELAAVLALAHYLPPGGKGGGTR</sequence>
<keyword evidence="4" id="KW-0652">Protein synthesis inhibitor</keyword>
<proteinExistence type="predicted"/>
<keyword evidence="6" id="KW-0732">Signal</keyword>
<dbReference type="InterPro" id="IPR036041">
    <property type="entry name" value="Ribosome-inact_prot_sf"/>
</dbReference>
<evidence type="ECO:0000256" key="1">
    <source>
        <dbReference type="ARBA" id="ARBA00000237"/>
    </source>
</evidence>